<keyword evidence="3 6" id="KW-0369">Histidine metabolism</keyword>
<comment type="caution">
    <text evidence="10">The sequence shown here is derived from an EMBL/GenBank/DDBJ whole genome shotgun (WGS) entry which is preliminary data.</text>
</comment>
<dbReference type="GO" id="GO:0004397">
    <property type="term" value="F:histidine ammonia-lyase activity"/>
    <property type="evidence" value="ECO:0007669"/>
    <property type="project" value="UniProtKB-UniRule"/>
</dbReference>
<dbReference type="RefSeq" id="WP_149316730.1">
    <property type="nucleotide sequence ID" value="NZ_CP080293.1"/>
</dbReference>
<dbReference type="PANTHER" id="PTHR10362">
    <property type="entry name" value="HISTIDINE AMMONIA-LYASE"/>
    <property type="match status" value="1"/>
</dbReference>
<protein>
    <recommendedName>
        <fullName evidence="2 6">Histidine ammonia-lyase</fullName>
        <shortName evidence="6">Histidase</shortName>
        <ecNumber evidence="2 6">4.3.1.3</ecNumber>
    </recommendedName>
</protein>
<evidence type="ECO:0000256" key="6">
    <source>
        <dbReference type="HAMAP-Rule" id="MF_00229"/>
    </source>
</evidence>
<dbReference type="Pfam" id="PF00221">
    <property type="entry name" value="Lyase_aromatic"/>
    <property type="match status" value="1"/>
</dbReference>
<dbReference type="AlphaFoldDB" id="A0A5M8ANR2"/>
<evidence type="ECO:0000313" key="10">
    <source>
        <dbReference type="EMBL" id="KAA6123831.1"/>
    </source>
</evidence>
<dbReference type="Gene3D" id="1.10.275.10">
    <property type="entry name" value="Fumarase/aspartase (N-terminal domain)"/>
    <property type="match status" value="1"/>
</dbReference>
<dbReference type="SUPFAM" id="SSF48557">
    <property type="entry name" value="L-aspartase-like"/>
    <property type="match status" value="1"/>
</dbReference>
<evidence type="ECO:0000256" key="3">
    <source>
        <dbReference type="ARBA" id="ARBA00022808"/>
    </source>
</evidence>
<dbReference type="Proteomes" id="UP000324324">
    <property type="component" value="Unassembled WGS sequence"/>
</dbReference>
<dbReference type="FunFam" id="1.10.275.10:FF:000005">
    <property type="entry name" value="Histidine ammonia-lyase"/>
    <property type="match status" value="1"/>
</dbReference>
<dbReference type="Gene3D" id="1.20.200.10">
    <property type="entry name" value="Fumarase/aspartase (Central domain)"/>
    <property type="match status" value="1"/>
</dbReference>
<dbReference type="InterPro" id="IPR022313">
    <property type="entry name" value="Phe/His_NH3-lyase_AS"/>
</dbReference>
<evidence type="ECO:0000256" key="9">
    <source>
        <dbReference type="RuleBase" id="RU004480"/>
    </source>
</evidence>
<name>A0A5M8ANR2_9BURK</name>
<sequence>MTTQSSVQHAASQSRPTLTLHPGEVSLAELRRIYRGEVQLAMADSAWADVRAAQATVQQIVDTDAVVYGINTGFGKLANTRIPHDKLAELQRNLVLSHSVGTGRDLPADTVRLILATKAVSLARGHSGVRPELIEALLALANHGVTPCIPAKGSVGASGDLAPLAHLSCTLIGVGEAIVDGRRLPAVEALAHAGLKPFELGPKEGLALLNGTQVSTALALAGLFAAEDVFAAGLVAGALSLEAIKGSVKPFDARIHAARGQAGQIAVAGAVRELLAGSEIVDSHRECGRVQDPYSIRCQPQVMGACLDNLRHAARVLQIEANAASDNPLVFSEQGDVVSGGNFHAEPVAFAADIIALALAEIGAISERRLALLLDTGLSGLPPFLVRDGGLHSGFMIAQVTAAALASENKSLAHPSSVDSLPTSANQEDHVSMATYGARRLGDMAENTAVVVGIEAMAAAQGIEFHRPLKSSPLVETELARIRARVDFVEVDRYLAPDIEAMKQWVLQGDAGAGWPQAVRAVLPAQGEAQ</sequence>
<evidence type="ECO:0000256" key="1">
    <source>
        <dbReference type="ARBA" id="ARBA00005113"/>
    </source>
</evidence>
<dbReference type="NCBIfam" id="TIGR01225">
    <property type="entry name" value="hutH"/>
    <property type="match status" value="1"/>
</dbReference>
<feature type="cross-link" description="5-imidazolinone (Ala-Gly)" evidence="6">
    <location>
        <begin position="157"/>
        <end position="159"/>
    </location>
</feature>
<accession>A0A5M8ANR2</accession>
<dbReference type="GO" id="GO:0005737">
    <property type="term" value="C:cytoplasm"/>
    <property type="evidence" value="ECO:0007669"/>
    <property type="project" value="UniProtKB-SubCell"/>
</dbReference>
<evidence type="ECO:0000256" key="8">
    <source>
        <dbReference type="RuleBase" id="RU004479"/>
    </source>
</evidence>
<feature type="modified residue" description="2,3-didehydroalanine (Ser)" evidence="6">
    <location>
        <position position="158"/>
    </location>
</feature>
<dbReference type="EC" id="4.3.1.3" evidence="2 6"/>
<evidence type="ECO:0000256" key="4">
    <source>
        <dbReference type="ARBA" id="ARBA00023239"/>
    </source>
</evidence>
<proteinExistence type="inferred from homology"/>
<evidence type="ECO:0000256" key="7">
    <source>
        <dbReference type="RuleBase" id="RU003954"/>
    </source>
</evidence>
<dbReference type="GO" id="GO:0019557">
    <property type="term" value="P:L-histidine catabolic process to glutamate and formate"/>
    <property type="evidence" value="ECO:0007669"/>
    <property type="project" value="UniProtKB-UniPathway"/>
</dbReference>
<comment type="catalytic activity">
    <reaction evidence="5 6 8">
        <text>L-histidine = trans-urocanate + NH4(+)</text>
        <dbReference type="Rhea" id="RHEA:21232"/>
        <dbReference type="ChEBI" id="CHEBI:17771"/>
        <dbReference type="ChEBI" id="CHEBI:28938"/>
        <dbReference type="ChEBI" id="CHEBI:57595"/>
        <dbReference type="EC" id="4.3.1.3"/>
    </reaction>
</comment>
<dbReference type="NCBIfam" id="NF006871">
    <property type="entry name" value="PRK09367.1"/>
    <property type="match status" value="1"/>
</dbReference>
<comment type="pathway">
    <text evidence="1 6 8">Amino-acid degradation; L-histidine degradation into L-glutamate; N-formimidoyl-L-glutamate from L-histidine: step 1/3.</text>
</comment>
<keyword evidence="4 6" id="KW-0456">Lyase</keyword>
<dbReference type="HAMAP" id="MF_00229">
    <property type="entry name" value="His_ammonia_lyase"/>
    <property type="match status" value="1"/>
</dbReference>
<dbReference type="GO" id="GO:0019556">
    <property type="term" value="P:L-histidine catabolic process to glutamate and formamide"/>
    <property type="evidence" value="ECO:0007669"/>
    <property type="project" value="UniProtKB-UniPathway"/>
</dbReference>
<evidence type="ECO:0000256" key="5">
    <source>
        <dbReference type="ARBA" id="ARBA00049269"/>
    </source>
</evidence>
<keyword evidence="11" id="KW-1185">Reference proteome</keyword>
<dbReference type="InterPro" id="IPR005921">
    <property type="entry name" value="HutH"/>
</dbReference>
<organism evidence="10 11">
    <name type="scientific">Cupriavidus cauae</name>
    <dbReference type="NCBI Taxonomy" id="2608999"/>
    <lineage>
        <taxon>Bacteria</taxon>
        <taxon>Pseudomonadati</taxon>
        <taxon>Pseudomonadota</taxon>
        <taxon>Betaproteobacteria</taxon>
        <taxon>Burkholderiales</taxon>
        <taxon>Burkholderiaceae</taxon>
        <taxon>Cupriavidus</taxon>
    </lineage>
</organism>
<dbReference type="InterPro" id="IPR024083">
    <property type="entry name" value="Fumarase/histidase_N"/>
</dbReference>
<evidence type="ECO:0000313" key="11">
    <source>
        <dbReference type="Proteomes" id="UP000324324"/>
    </source>
</evidence>
<dbReference type="InterPro" id="IPR008948">
    <property type="entry name" value="L-Aspartase-like"/>
</dbReference>
<dbReference type="UniPathway" id="UPA00379">
    <property type="reaction ID" value="UER00549"/>
</dbReference>
<dbReference type="PROSITE" id="PS00488">
    <property type="entry name" value="PAL_HISTIDASE"/>
    <property type="match status" value="1"/>
</dbReference>
<keyword evidence="6" id="KW-0963">Cytoplasm</keyword>
<dbReference type="InterPro" id="IPR001106">
    <property type="entry name" value="Aromatic_Lyase"/>
</dbReference>
<comment type="PTM">
    <text evidence="6">Contains an active site 4-methylidene-imidazol-5-one (MIO), which is formed autocatalytically by cyclization and dehydration of residues Ala-Ser-Gly.</text>
</comment>
<comment type="similarity">
    <text evidence="6 7">Belongs to the PAL/histidase family.</text>
</comment>
<comment type="subcellular location">
    <subcellularLocation>
        <location evidence="6 9">Cytoplasm</location>
    </subcellularLocation>
</comment>
<dbReference type="EMBL" id="VWRN01000034">
    <property type="protein sequence ID" value="KAA6123831.1"/>
    <property type="molecule type" value="Genomic_DNA"/>
</dbReference>
<gene>
    <name evidence="6 10" type="primary">hutH</name>
    <name evidence="10" type="ORF">F1599_12940</name>
</gene>
<dbReference type="CDD" id="cd00332">
    <property type="entry name" value="PAL-HAL"/>
    <property type="match status" value="1"/>
</dbReference>
<evidence type="ECO:0000256" key="2">
    <source>
        <dbReference type="ARBA" id="ARBA00012994"/>
    </source>
</evidence>
<dbReference type="FunFam" id="1.20.200.10:FF:000003">
    <property type="entry name" value="Histidine ammonia-lyase"/>
    <property type="match status" value="1"/>
</dbReference>
<reference evidence="10 11" key="1">
    <citation type="submission" date="2019-09" db="EMBL/GenBank/DDBJ databases">
        <title>Isolation of a novel species in the genus Cupriavidus from patients with sepsis using whole genome sequencing.</title>
        <authorList>
            <person name="Kweon O.J."/>
            <person name="Lee M.-K."/>
        </authorList>
    </citation>
    <scope>NUCLEOTIDE SEQUENCE [LARGE SCALE GENOMIC DNA]</scope>
    <source>
        <strain evidence="10 11">MKL-01</strain>
    </source>
</reference>